<evidence type="ECO:0000256" key="4">
    <source>
        <dbReference type="ARBA" id="ARBA00022475"/>
    </source>
</evidence>
<evidence type="ECO:0000259" key="14">
    <source>
        <dbReference type="Pfam" id="PF02163"/>
    </source>
</evidence>
<keyword evidence="12 13" id="KW-0472">Membrane</keyword>
<dbReference type="GO" id="GO:0046872">
    <property type="term" value="F:metal ion binding"/>
    <property type="evidence" value="ECO:0007669"/>
    <property type="project" value="UniProtKB-KW"/>
</dbReference>
<dbReference type="EMBL" id="FQXS01000017">
    <property type="protein sequence ID" value="SHH95519.1"/>
    <property type="molecule type" value="Genomic_DNA"/>
</dbReference>
<evidence type="ECO:0000256" key="10">
    <source>
        <dbReference type="ARBA" id="ARBA00022989"/>
    </source>
</evidence>
<dbReference type="PANTHER" id="PTHR35864:SF1">
    <property type="entry name" value="ZINC METALLOPROTEASE YWHC-RELATED"/>
    <property type="match status" value="1"/>
</dbReference>
<comment type="cofactor">
    <cofactor evidence="1">
        <name>Zn(2+)</name>
        <dbReference type="ChEBI" id="CHEBI:29105"/>
    </cofactor>
</comment>
<evidence type="ECO:0000256" key="12">
    <source>
        <dbReference type="ARBA" id="ARBA00023136"/>
    </source>
</evidence>
<evidence type="ECO:0000256" key="11">
    <source>
        <dbReference type="ARBA" id="ARBA00023049"/>
    </source>
</evidence>
<dbReference type="PANTHER" id="PTHR35864">
    <property type="entry name" value="ZINC METALLOPROTEASE MJ0611-RELATED"/>
    <property type="match status" value="1"/>
</dbReference>
<keyword evidence="6 13" id="KW-0812">Transmembrane</keyword>
<keyword evidence="5 15" id="KW-0645">Protease</keyword>
<dbReference type="CDD" id="cd06158">
    <property type="entry name" value="S2P-M50_like_1"/>
    <property type="match status" value="1"/>
</dbReference>
<sequence>MTLFEQLLIQLPPLLLALTLHEYAHGYIAYRFGDPTALQAGRLSLNPLKHLDPLGTIAFFFIKIGWAKPVPVNAAYFANPRRDMLWVALAGPLTNLLLAIISAVLLRLVLVGGTLLPKLPLIEAVLVPFSLMLATSIWINLVLCIFNFLPIPPLDGGRIMTGLLPERMAARFALVERYGFILILVLAFTGVLSAVILPVIRFTNNLLLT</sequence>
<keyword evidence="7" id="KW-0479">Metal-binding</keyword>
<evidence type="ECO:0000256" key="2">
    <source>
        <dbReference type="ARBA" id="ARBA00004651"/>
    </source>
</evidence>
<evidence type="ECO:0000256" key="1">
    <source>
        <dbReference type="ARBA" id="ARBA00001947"/>
    </source>
</evidence>
<accession>A0A1M5X6U5</accession>
<evidence type="ECO:0000256" key="7">
    <source>
        <dbReference type="ARBA" id="ARBA00022723"/>
    </source>
</evidence>
<name>A0A1M5X6U5_9BACT</name>
<feature type="transmembrane region" description="Helical" evidence="13">
    <location>
        <begin position="86"/>
        <end position="109"/>
    </location>
</feature>
<evidence type="ECO:0000256" key="6">
    <source>
        <dbReference type="ARBA" id="ARBA00022692"/>
    </source>
</evidence>
<dbReference type="InterPro" id="IPR052348">
    <property type="entry name" value="Metallopeptidase_M50B"/>
</dbReference>
<feature type="transmembrane region" description="Helical" evidence="13">
    <location>
        <begin position="178"/>
        <end position="200"/>
    </location>
</feature>
<dbReference type="Proteomes" id="UP000184139">
    <property type="component" value="Unassembled WGS sequence"/>
</dbReference>
<organism evidence="15 16">
    <name type="scientific">Desulfofustis glycolicus DSM 9705</name>
    <dbReference type="NCBI Taxonomy" id="1121409"/>
    <lineage>
        <taxon>Bacteria</taxon>
        <taxon>Pseudomonadati</taxon>
        <taxon>Thermodesulfobacteriota</taxon>
        <taxon>Desulfobulbia</taxon>
        <taxon>Desulfobulbales</taxon>
        <taxon>Desulfocapsaceae</taxon>
        <taxon>Desulfofustis</taxon>
    </lineage>
</organism>
<keyword evidence="9" id="KW-0862">Zinc</keyword>
<keyword evidence="11" id="KW-0482">Metalloprotease</keyword>
<evidence type="ECO:0000256" key="5">
    <source>
        <dbReference type="ARBA" id="ARBA00022670"/>
    </source>
</evidence>
<dbReference type="RefSeq" id="WP_073377105.1">
    <property type="nucleotide sequence ID" value="NZ_FQXS01000017.1"/>
</dbReference>
<comment type="subcellular location">
    <subcellularLocation>
        <location evidence="2">Cell membrane</location>
        <topology evidence="2">Multi-pass membrane protein</topology>
    </subcellularLocation>
</comment>
<proteinExistence type="inferred from homology"/>
<dbReference type="GO" id="GO:0008237">
    <property type="term" value="F:metallopeptidase activity"/>
    <property type="evidence" value="ECO:0007669"/>
    <property type="project" value="UniProtKB-KW"/>
</dbReference>
<dbReference type="OrthoDB" id="9800627at2"/>
<feature type="domain" description="Peptidase M50" evidence="14">
    <location>
        <begin position="132"/>
        <end position="184"/>
    </location>
</feature>
<dbReference type="AlphaFoldDB" id="A0A1M5X6U5"/>
<keyword evidence="4" id="KW-1003">Cell membrane</keyword>
<dbReference type="Pfam" id="PF02163">
    <property type="entry name" value="Peptidase_M50"/>
    <property type="match status" value="1"/>
</dbReference>
<gene>
    <name evidence="15" type="ORF">SAMN02745124_02830</name>
</gene>
<keyword evidence="8" id="KW-0378">Hydrolase</keyword>
<dbReference type="GO" id="GO:0005886">
    <property type="term" value="C:plasma membrane"/>
    <property type="evidence" value="ECO:0007669"/>
    <property type="project" value="UniProtKB-SubCell"/>
</dbReference>
<keyword evidence="16" id="KW-1185">Reference proteome</keyword>
<dbReference type="InterPro" id="IPR044537">
    <property type="entry name" value="Rip2-like"/>
</dbReference>
<evidence type="ECO:0000256" key="9">
    <source>
        <dbReference type="ARBA" id="ARBA00022833"/>
    </source>
</evidence>
<comment type="similarity">
    <text evidence="3">Belongs to the peptidase M50B family.</text>
</comment>
<evidence type="ECO:0000313" key="16">
    <source>
        <dbReference type="Proteomes" id="UP000184139"/>
    </source>
</evidence>
<dbReference type="STRING" id="1121409.SAMN02745124_02830"/>
<dbReference type="InterPro" id="IPR008915">
    <property type="entry name" value="Peptidase_M50"/>
</dbReference>
<dbReference type="GO" id="GO:0006508">
    <property type="term" value="P:proteolysis"/>
    <property type="evidence" value="ECO:0007669"/>
    <property type="project" value="UniProtKB-KW"/>
</dbReference>
<evidence type="ECO:0000256" key="3">
    <source>
        <dbReference type="ARBA" id="ARBA00007931"/>
    </source>
</evidence>
<feature type="transmembrane region" description="Helical" evidence="13">
    <location>
        <begin position="129"/>
        <end position="149"/>
    </location>
</feature>
<reference evidence="15 16" key="1">
    <citation type="submission" date="2016-11" db="EMBL/GenBank/DDBJ databases">
        <authorList>
            <person name="Jaros S."/>
            <person name="Januszkiewicz K."/>
            <person name="Wedrychowicz H."/>
        </authorList>
    </citation>
    <scope>NUCLEOTIDE SEQUENCE [LARGE SCALE GENOMIC DNA]</scope>
    <source>
        <strain evidence="15 16">DSM 9705</strain>
    </source>
</reference>
<feature type="transmembrane region" description="Helical" evidence="13">
    <location>
        <begin position="50"/>
        <end position="66"/>
    </location>
</feature>
<evidence type="ECO:0000256" key="13">
    <source>
        <dbReference type="SAM" id="Phobius"/>
    </source>
</evidence>
<keyword evidence="10 13" id="KW-1133">Transmembrane helix</keyword>
<evidence type="ECO:0000313" key="15">
    <source>
        <dbReference type="EMBL" id="SHH95519.1"/>
    </source>
</evidence>
<protein>
    <submittedName>
        <fullName evidence="15">Zn-dependent protease (Includes SpoIVFB)</fullName>
    </submittedName>
</protein>
<evidence type="ECO:0000256" key="8">
    <source>
        <dbReference type="ARBA" id="ARBA00022801"/>
    </source>
</evidence>